<accession>A0A9N9N7U6</accession>
<gene>
    <name evidence="1" type="ORF">AMORRO_LOCUS12583</name>
</gene>
<dbReference type="EMBL" id="CAJVPV010018869">
    <property type="protein sequence ID" value="CAG8708982.1"/>
    <property type="molecule type" value="Genomic_DNA"/>
</dbReference>
<proteinExistence type="predicted"/>
<evidence type="ECO:0000313" key="1">
    <source>
        <dbReference type="EMBL" id="CAG8708982.1"/>
    </source>
</evidence>
<dbReference type="AlphaFoldDB" id="A0A9N9N7U6"/>
<keyword evidence="2" id="KW-1185">Reference proteome</keyword>
<dbReference type="OrthoDB" id="10520005at2759"/>
<organism evidence="1 2">
    <name type="scientific">Acaulospora morrowiae</name>
    <dbReference type="NCBI Taxonomy" id="94023"/>
    <lineage>
        <taxon>Eukaryota</taxon>
        <taxon>Fungi</taxon>
        <taxon>Fungi incertae sedis</taxon>
        <taxon>Mucoromycota</taxon>
        <taxon>Glomeromycotina</taxon>
        <taxon>Glomeromycetes</taxon>
        <taxon>Diversisporales</taxon>
        <taxon>Acaulosporaceae</taxon>
        <taxon>Acaulospora</taxon>
    </lineage>
</organism>
<protein>
    <submittedName>
        <fullName evidence="1">4626_t:CDS:1</fullName>
    </submittedName>
</protein>
<dbReference type="Proteomes" id="UP000789342">
    <property type="component" value="Unassembled WGS sequence"/>
</dbReference>
<comment type="caution">
    <text evidence="1">The sequence shown here is derived from an EMBL/GenBank/DDBJ whole genome shotgun (WGS) entry which is preliminary data.</text>
</comment>
<reference evidence="1" key="1">
    <citation type="submission" date="2021-06" db="EMBL/GenBank/DDBJ databases">
        <authorList>
            <person name="Kallberg Y."/>
            <person name="Tangrot J."/>
            <person name="Rosling A."/>
        </authorList>
    </citation>
    <scope>NUCLEOTIDE SEQUENCE</scope>
    <source>
        <strain evidence="1">CL551</strain>
    </source>
</reference>
<sequence length="51" mass="5865">INDFLNPEDENIIKKDELTNKEILEIVCSLETETDIIKNEDDSSELPMISI</sequence>
<evidence type="ECO:0000313" key="2">
    <source>
        <dbReference type="Proteomes" id="UP000789342"/>
    </source>
</evidence>
<feature type="non-terminal residue" evidence="1">
    <location>
        <position position="1"/>
    </location>
</feature>
<name>A0A9N9N7U6_9GLOM</name>